<dbReference type="PANTHER" id="PTHR22455:SF10">
    <property type="entry name" value="CILIA- AND FLAGELLA-ASSOCIATED PROTEIN 91"/>
    <property type="match status" value="1"/>
</dbReference>
<dbReference type="GeneID" id="92377806"/>
<feature type="coiled-coil region" evidence="7">
    <location>
        <begin position="566"/>
        <end position="593"/>
    </location>
</feature>
<evidence type="ECO:0000259" key="9">
    <source>
        <dbReference type="Pfam" id="PF14738"/>
    </source>
</evidence>
<feature type="region of interest" description="Disordered" evidence="8">
    <location>
        <begin position="333"/>
        <end position="360"/>
    </location>
</feature>
<reference evidence="10" key="1">
    <citation type="submission" date="2016-09" db="EMBL/GenBank/DDBJ databases">
        <authorList>
            <person name="Hebert L."/>
            <person name="Moumen B."/>
        </authorList>
    </citation>
    <scope>NUCLEOTIDE SEQUENCE [LARGE SCALE GENOMIC DNA]</scope>
    <source>
        <strain evidence="10">OVI</strain>
    </source>
</reference>
<comment type="caution">
    <text evidence="10">The sequence shown here is derived from an EMBL/GenBank/DDBJ whole genome shotgun (WGS) entry which is preliminary data.</text>
</comment>
<evidence type="ECO:0000256" key="4">
    <source>
        <dbReference type="ARBA" id="ARBA00023273"/>
    </source>
</evidence>
<evidence type="ECO:0000313" key="10">
    <source>
        <dbReference type="EMBL" id="SCU72290.1"/>
    </source>
</evidence>
<dbReference type="RefSeq" id="XP_067082806.1">
    <property type="nucleotide sequence ID" value="XM_067226705.1"/>
</dbReference>
<comment type="similarity">
    <text evidence="5">Belongs to the CFAP91 family.</text>
</comment>
<evidence type="ECO:0000256" key="1">
    <source>
        <dbReference type="ARBA" id="ARBA00004430"/>
    </source>
</evidence>
<dbReference type="VEuPathDB" id="TriTrypDB:TEOVI_000386600"/>
<feature type="coiled-coil region" evidence="7">
    <location>
        <begin position="235"/>
        <end position="282"/>
    </location>
</feature>
<organism evidence="10 11">
    <name type="scientific">Trypanosoma equiperdum</name>
    <dbReference type="NCBI Taxonomy" id="5694"/>
    <lineage>
        <taxon>Eukaryota</taxon>
        <taxon>Discoba</taxon>
        <taxon>Euglenozoa</taxon>
        <taxon>Kinetoplastea</taxon>
        <taxon>Metakinetoplastina</taxon>
        <taxon>Trypanosomatida</taxon>
        <taxon>Trypanosomatidae</taxon>
        <taxon>Trypanosoma</taxon>
    </lineage>
</organism>
<keyword evidence="7" id="KW-0175">Coiled coil</keyword>
<evidence type="ECO:0000256" key="7">
    <source>
        <dbReference type="SAM" id="Coils"/>
    </source>
</evidence>
<dbReference type="AlphaFoldDB" id="A0A1G4IIY7"/>
<dbReference type="PANTHER" id="PTHR22455">
    <property type="entry name" value="CILIA- AND FLAGELLA-ASSOCIATED PROTEIN 91"/>
    <property type="match status" value="1"/>
</dbReference>
<protein>
    <recommendedName>
        <fullName evidence="6">Cilia- and flagella-associated protein 91</fullName>
    </recommendedName>
</protein>
<keyword evidence="3" id="KW-0206">Cytoskeleton</keyword>
<proteinExistence type="inferred from homology"/>
<keyword evidence="2" id="KW-0963">Cytoplasm</keyword>
<feature type="region of interest" description="Disordered" evidence="8">
    <location>
        <begin position="94"/>
        <end position="116"/>
    </location>
</feature>
<comment type="subcellular location">
    <subcellularLocation>
        <location evidence="1">Cytoplasm</location>
        <location evidence="1">Cytoskeleton</location>
        <location evidence="1">Cilium axoneme</location>
    </subcellularLocation>
</comment>
<feature type="region of interest" description="Disordered" evidence="8">
    <location>
        <begin position="689"/>
        <end position="709"/>
    </location>
</feature>
<evidence type="ECO:0000256" key="5">
    <source>
        <dbReference type="ARBA" id="ARBA00029468"/>
    </source>
</evidence>
<evidence type="ECO:0000256" key="6">
    <source>
        <dbReference type="ARBA" id="ARBA00029555"/>
    </source>
</evidence>
<evidence type="ECO:0000313" key="11">
    <source>
        <dbReference type="Proteomes" id="UP000195570"/>
    </source>
</evidence>
<keyword evidence="4" id="KW-0966">Cell projection</keyword>
<dbReference type="InterPro" id="IPR026720">
    <property type="entry name" value="CFAP91"/>
</dbReference>
<dbReference type="InterPro" id="IPR032840">
    <property type="entry name" value="CFAP91_dom"/>
</dbReference>
<evidence type="ECO:0000256" key="3">
    <source>
        <dbReference type="ARBA" id="ARBA00023212"/>
    </source>
</evidence>
<accession>A0A1G4IIY7</accession>
<feature type="domain" description="CFAP91" evidence="9">
    <location>
        <begin position="135"/>
        <end position="289"/>
    </location>
</feature>
<dbReference type="GO" id="GO:0005930">
    <property type="term" value="C:axoneme"/>
    <property type="evidence" value="ECO:0007669"/>
    <property type="project" value="UniProtKB-SubCell"/>
</dbReference>
<dbReference type="EMBL" id="CZPT02001829">
    <property type="protein sequence ID" value="SCU72290.1"/>
    <property type="molecule type" value="Genomic_DNA"/>
</dbReference>
<dbReference type="Proteomes" id="UP000195570">
    <property type="component" value="Unassembled WGS sequence"/>
</dbReference>
<evidence type="ECO:0000256" key="2">
    <source>
        <dbReference type="ARBA" id="ARBA00022490"/>
    </source>
</evidence>
<sequence length="709" mass="80064">MYYRTQQKPASVLGANGFTAEVGGRDRVRYFRPPVEVAGVPMRYSGIDTVRFSATAPTTPNLPRTFAETRFDRPTSMAAGLVGPPHHLPSLPRRAGAAPPHPVKAKSVKLPPQRTKRVEKLASTIGTDGKCDAAMQTVFRENEAQTLPYTPNYYIPEGGDPNPQVLGLMELHWNEGLPAGKEEVELIQRLRRRRAVEASLLDETSKEAKMENFCKLYDLEVKEREEREQHFENLRKRRLDQIHEALQERERARDELNRQRLEKVKEQRLANLQRVIEQMESKRVGMGRKALAEQASKAPAAAGRGLYAVDPIETFKRKPDLIQTYARRGTGAVEPQLCTNNGGGSASASPRRDRSRKPLRNYRQYDIQPAMLKYEGGIAELEANKIPKIQQIAPNAFAAPENHAINSLPSLYQRREATRVVEALEYVHAKIHKSDTPAETIRVLELYRATPRPQRPDTPTLELEGDVNEAVEESCTLLQRLLRGRAVQNDFFDGKERCRGLIEELQAASNAKYAERSAEEKQAEAEEKMREAIADSIGNEAQGDIICDTLDYLFHEMTRQQDLLALEALRHEAEAVRAEREAREAELRAQERILHDKEAVQYAAYVRAIEDIVECYSHDLYTTVAEECAMEEAIEAECQRLEQLPPPTSNILSDPEVAENLVCDVLDNFVLPAVIDMVRMKPEELDRKAPAAAAAGFRQRSPNEKETKE</sequence>
<gene>
    <name evidence="10" type="ORF">TEOVI_000386600</name>
</gene>
<name>A0A1G4IIY7_TRYEQ</name>
<dbReference type="Pfam" id="PF14738">
    <property type="entry name" value="CFAP91"/>
    <property type="match status" value="1"/>
</dbReference>
<keyword evidence="11" id="KW-1185">Reference proteome</keyword>
<evidence type="ECO:0000256" key="8">
    <source>
        <dbReference type="SAM" id="MobiDB-lite"/>
    </source>
</evidence>